<keyword evidence="2 4" id="KW-0378">Hydrolase</keyword>
<dbReference type="RefSeq" id="WP_156522174.1">
    <property type="nucleotide sequence ID" value="NZ_BMIP01000005.1"/>
</dbReference>
<dbReference type="GO" id="GO:0006080">
    <property type="term" value="P:substituted mannan metabolic process"/>
    <property type="evidence" value="ECO:0007669"/>
    <property type="project" value="InterPro"/>
</dbReference>
<evidence type="ECO:0000313" key="6">
    <source>
        <dbReference type="EMBL" id="GGD73795.1"/>
    </source>
</evidence>
<dbReference type="EMBL" id="BMIP01000005">
    <property type="protein sequence ID" value="GGD73795.1"/>
    <property type="molecule type" value="Genomic_DNA"/>
</dbReference>
<dbReference type="SUPFAM" id="SSF51445">
    <property type="entry name" value="(Trans)glycosidases"/>
    <property type="match status" value="1"/>
</dbReference>
<dbReference type="Proteomes" id="UP000612349">
    <property type="component" value="Unassembled WGS sequence"/>
</dbReference>
<dbReference type="PANTHER" id="PTHR40079">
    <property type="entry name" value="MANNAN ENDO-1,4-BETA-MANNOSIDASE E-RELATED"/>
    <property type="match status" value="1"/>
</dbReference>
<gene>
    <name evidence="6" type="ORF">GCM10010990_24260</name>
</gene>
<dbReference type="Pfam" id="PF02156">
    <property type="entry name" value="Glyco_hydro_26"/>
    <property type="match status" value="1"/>
</dbReference>
<dbReference type="InterPro" id="IPR022790">
    <property type="entry name" value="GH26_dom"/>
</dbReference>
<dbReference type="OrthoDB" id="9816550at2"/>
<accession>A0A916Z4U8</accession>
<dbReference type="InterPro" id="IPR000805">
    <property type="entry name" value="Glyco_hydro_26"/>
</dbReference>
<keyword evidence="7" id="KW-1185">Reference proteome</keyword>
<dbReference type="Gene3D" id="3.20.20.80">
    <property type="entry name" value="Glycosidases"/>
    <property type="match status" value="1"/>
</dbReference>
<feature type="active site" description="Proton donor" evidence="4">
    <location>
        <position position="140"/>
    </location>
</feature>
<dbReference type="PANTHER" id="PTHR40079:SF4">
    <property type="entry name" value="GH26 DOMAIN-CONTAINING PROTEIN-RELATED"/>
    <property type="match status" value="1"/>
</dbReference>
<evidence type="ECO:0000256" key="1">
    <source>
        <dbReference type="ARBA" id="ARBA00007754"/>
    </source>
</evidence>
<evidence type="ECO:0000313" key="7">
    <source>
        <dbReference type="Proteomes" id="UP000612349"/>
    </source>
</evidence>
<keyword evidence="3 4" id="KW-0326">Glycosidase</keyword>
<feature type="active site" description="Nucleophile" evidence="4">
    <location>
        <position position="254"/>
    </location>
</feature>
<evidence type="ECO:0000259" key="5">
    <source>
        <dbReference type="PROSITE" id="PS51764"/>
    </source>
</evidence>
<comment type="similarity">
    <text evidence="1 4">Belongs to the glycosyl hydrolase 26 family.</text>
</comment>
<feature type="domain" description="GH26" evidence="5">
    <location>
        <begin position="3"/>
        <end position="316"/>
    </location>
</feature>
<evidence type="ECO:0000256" key="4">
    <source>
        <dbReference type="PROSITE-ProRule" id="PRU01100"/>
    </source>
</evidence>
<reference evidence="6" key="1">
    <citation type="journal article" date="2014" name="Int. J. Syst. Evol. Microbiol.">
        <title>Complete genome sequence of Corynebacterium casei LMG S-19264T (=DSM 44701T), isolated from a smear-ripened cheese.</title>
        <authorList>
            <consortium name="US DOE Joint Genome Institute (JGI-PGF)"/>
            <person name="Walter F."/>
            <person name="Albersmeier A."/>
            <person name="Kalinowski J."/>
            <person name="Ruckert C."/>
        </authorList>
    </citation>
    <scope>NUCLEOTIDE SEQUENCE</scope>
    <source>
        <strain evidence="6">CGMCC 1.15360</strain>
    </source>
</reference>
<proteinExistence type="inferred from homology"/>
<comment type="caution">
    <text evidence="6">The sequence shown here is derived from an EMBL/GenBank/DDBJ whole genome shotgun (WGS) entry which is preliminary data.</text>
</comment>
<protein>
    <recommendedName>
        <fullName evidence="5">GH26 domain-containing protein</fullName>
    </recommendedName>
</protein>
<name>A0A916Z4U8_9SPHN</name>
<dbReference type="InterPro" id="IPR017853">
    <property type="entry name" value="GH"/>
</dbReference>
<organism evidence="6 7">
    <name type="scientific">Croceicoccus mobilis</name>
    <dbReference type="NCBI Taxonomy" id="1703339"/>
    <lineage>
        <taxon>Bacteria</taxon>
        <taxon>Pseudomonadati</taxon>
        <taxon>Pseudomonadota</taxon>
        <taxon>Alphaproteobacteria</taxon>
        <taxon>Sphingomonadales</taxon>
        <taxon>Erythrobacteraceae</taxon>
        <taxon>Croceicoccus</taxon>
    </lineage>
</organism>
<dbReference type="PROSITE" id="PS51764">
    <property type="entry name" value="GH26"/>
    <property type="match status" value="1"/>
</dbReference>
<reference evidence="6" key="2">
    <citation type="submission" date="2020-09" db="EMBL/GenBank/DDBJ databases">
        <authorList>
            <person name="Sun Q."/>
            <person name="Zhou Y."/>
        </authorList>
    </citation>
    <scope>NUCLEOTIDE SEQUENCE</scope>
    <source>
        <strain evidence="6">CGMCC 1.15360</strain>
    </source>
</reference>
<dbReference type="GO" id="GO:0016985">
    <property type="term" value="F:mannan endo-1,4-beta-mannosidase activity"/>
    <property type="evidence" value="ECO:0007669"/>
    <property type="project" value="InterPro"/>
</dbReference>
<dbReference type="AlphaFoldDB" id="A0A916Z4U8"/>
<evidence type="ECO:0000256" key="3">
    <source>
        <dbReference type="ARBA" id="ARBA00023295"/>
    </source>
</evidence>
<evidence type="ECO:0000256" key="2">
    <source>
        <dbReference type="ARBA" id="ARBA00022801"/>
    </source>
</evidence>
<sequence>MPAIGVGVGPVFWRRRGGGGTPSPTPSPFSFENGVHTGNTQIGLDSFDRWLGRDADSVQVHSGRANSSDYQSSVGWLANTATQFGTETRAIRWSIPMFWQGETFLSSASDTKFDSAWTSIANTLATRHPTGDINVRTGWEFNGNWQPWAASGSEAAYVTTWQRMVDIFRAVSTRFRFDWCPNIGVESMSQATIEACYPGDAYVDVISIDFYHKPEYGDSTDPATAWNEMLTKTCGINWASAFAATHGKPLGFAEWGVKSSGFGPYVSAAKAYMAAHGNFEYHCYWSSGADYDGIMSLGQYVDTGDTYRSEFGILSFPASDEITDLYPDYDFAFDPINGFYKVDSFVTDSLTKFLAHPSVYYYDPALATYFDENGFTPTADAQLKVALDPSTNWTMYVEGIPNAYTAGVYEVFACLTHSDDDTDALIIARDGYANELRANARLNNGTLGTDTNIGWLAAGSSIRAAAILDTVSARFFNHGSLQHTNTGANVLAAASALDMINIGDRGTAAANWPNAITLVLARKAANQDSDATTWTGGGTEVPAPAPEVTDLYPAYDFAFDPVNSFYKVGSSMTDSLATFLGYNEVSFASDPTSKISASGYLASNAEELKVTMSPSAEWSLYAQGVIPTSDGSSYNNIASLAKSSDTTTYFSITREAWSYNIRSGVRKNGSTIGADTNFDGIVEHASDKFAVVGDAAGVRFYSDNALGYNNTGDLAYMADAMLDQIWIGDRAGSQSWANYDTDEAYVTLILAKRSADSAGAQAWTA</sequence>